<keyword evidence="3" id="KW-1185">Reference proteome</keyword>
<dbReference type="CDD" id="cd01450">
    <property type="entry name" value="vWFA_subfamily_ECM"/>
    <property type="match status" value="1"/>
</dbReference>
<name>A0AAV2IM88_LYMST</name>
<dbReference type="PANTHER" id="PTHR24020">
    <property type="entry name" value="COLLAGEN ALPHA"/>
    <property type="match status" value="1"/>
</dbReference>
<organism evidence="2 3">
    <name type="scientific">Lymnaea stagnalis</name>
    <name type="common">Great pond snail</name>
    <name type="synonym">Helix stagnalis</name>
    <dbReference type="NCBI Taxonomy" id="6523"/>
    <lineage>
        <taxon>Eukaryota</taxon>
        <taxon>Metazoa</taxon>
        <taxon>Spiralia</taxon>
        <taxon>Lophotrochozoa</taxon>
        <taxon>Mollusca</taxon>
        <taxon>Gastropoda</taxon>
        <taxon>Heterobranchia</taxon>
        <taxon>Euthyneura</taxon>
        <taxon>Panpulmonata</taxon>
        <taxon>Hygrophila</taxon>
        <taxon>Lymnaeoidea</taxon>
        <taxon>Lymnaeidae</taxon>
        <taxon>Lymnaea</taxon>
    </lineage>
</organism>
<feature type="non-terminal residue" evidence="2">
    <location>
        <position position="1"/>
    </location>
</feature>
<comment type="caution">
    <text evidence="2">The sequence shown here is derived from an EMBL/GenBank/DDBJ whole genome shotgun (WGS) entry which is preliminary data.</text>
</comment>
<dbReference type="InterPro" id="IPR050525">
    <property type="entry name" value="ECM_Assembly_Org"/>
</dbReference>
<dbReference type="PANTHER" id="PTHR24020:SF84">
    <property type="entry name" value="VWFA DOMAIN-CONTAINING PROTEIN"/>
    <property type="match status" value="1"/>
</dbReference>
<dbReference type="PROSITE" id="PS50234">
    <property type="entry name" value="VWFA"/>
    <property type="match status" value="1"/>
</dbReference>
<gene>
    <name evidence="2" type="ORF">GSLYS_00021407001</name>
</gene>
<feature type="domain" description="VWFA" evidence="1">
    <location>
        <begin position="1"/>
        <end position="124"/>
    </location>
</feature>
<dbReference type="Pfam" id="PF00092">
    <property type="entry name" value="VWA"/>
    <property type="match status" value="1"/>
</dbReference>
<evidence type="ECO:0000259" key="1">
    <source>
        <dbReference type="PROSITE" id="PS50234"/>
    </source>
</evidence>
<dbReference type="Gene3D" id="3.40.50.410">
    <property type="entry name" value="von Willebrand factor, type A domain"/>
    <property type="match status" value="1"/>
</dbReference>
<evidence type="ECO:0000313" key="2">
    <source>
        <dbReference type="EMBL" id="CAL1548090.1"/>
    </source>
</evidence>
<dbReference type="EMBL" id="CAXITT010001169">
    <property type="protein sequence ID" value="CAL1548090.1"/>
    <property type="molecule type" value="Genomic_DNA"/>
</dbReference>
<reference evidence="2 3" key="1">
    <citation type="submission" date="2024-04" db="EMBL/GenBank/DDBJ databases">
        <authorList>
            <consortium name="Genoscope - CEA"/>
            <person name="William W."/>
        </authorList>
    </citation>
    <scope>NUCLEOTIDE SEQUENCE [LARGE SCALE GENOMIC DNA]</scope>
</reference>
<dbReference type="InterPro" id="IPR002035">
    <property type="entry name" value="VWF_A"/>
</dbReference>
<dbReference type="Proteomes" id="UP001497497">
    <property type="component" value="Unassembled WGS sequence"/>
</dbReference>
<protein>
    <recommendedName>
        <fullName evidence="1">VWFA domain-containing protein</fullName>
    </recommendedName>
</protein>
<proteinExistence type="predicted"/>
<dbReference type="AlphaFoldDB" id="A0AAV2IM88"/>
<dbReference type="SUPFAM" id="SSF53300">
    <property type="entry name" value="vWA-like"/>
    <property type="match status" value="1"/>
</dbReference>
<sequence length="129" mass="14065">NAFNLTKYSRKNDVIKAISQLKHGEGIYTDTSVGIKHMDEVQMSNNAVRTGMVKVGLIITDGKSQDFGKTKMVADAAMDHKILMFAVGVGNSVNDRDLLNIAGLPGRVFKVKSYNDLTLITKSLACMSK</sequence>
<dbReference type="InterPro" id="IPR036465">
    <property type="entry name" value="vWFA_dom_sf"/>
</dbReference>
<evidence type="ECO:0000313" key="3">
    <source>
        <dbReference type="Proteomes" id="UP001497497"/>
    </source>
</evidence>
<accession>A0AAV2IM88</accession>